<keyword evidence="3" id="KW-1185">Reference proteome</keyword>
<reference evidence="2 3" key="1">
    <citation type="journal article" date="2015" name="Proc. Natl. Acad. Sci. U.S.A.">
        <title>The resurrection genome of Boea hygrometrica: A blueprint for survival of dehydration.</title>
        <authorList>
            <person name="Xiao L."/>
            <person name="Yang G."/>
            <person name="Zhang L."/>
            <person name="Yang X."/>
            <person name="Zhao S."/>
            <person name="Ji Z."/>
            <person name="Zhou Q."/>
            <person name="Hu M."/>
            <person name="Wang Y."/>
            <person name="Chen M."/>
            <person name="Xu Y."/>
            <person name="Jin H."/>
            <person name="Xiao X."/>
            <person name="Hu G."/>
            <person name="Bao F."/>
            <person name="Hu Y."/>
            <person name="Wan P."/>
            <person name="Li L."/>
            <person name="Deng X."/>
            <person name="Kuang T."/>
            <person name="Xiang C."/>
            <person name="Zhu J.K."/>
            <person name="Oliver M.J."/>
            <person name="He Y."/>
        </authorList>
    </citation>
    <scope>NUCLEOTIDE SEQUENCE [LARGE SCALE GENOMIC DNA]</scope>
    <source>
        <strain evidence="3">cv. XS01</strain>
    </source>
</reference>
<feature type="compositionally biased region" description="Polar residues" evidence="1">
    <location>
        <begin position="402"/>
        <end position="422"/>
    </location>
</feature>
<dbReference type="EMBL" id="KQ998945">
    <property type="protein sequence ID" value="KZV42849.1"/>
    <property type="molecule type" value="Genomic_DNA"/>
</dbReference>
<name>A0A2Z7C8K6_9LAMI</name>
<evidence type="ECO:0000313" key="3">
    <source>
        <dbReference type="Proteomes" id="UP000250235"/>
    </source>
</evidence>
<proteinExistence type="predicted"/>
<gene>
    <name evidence="2" type="ORF">F511_13602</name>
</gene>
<evidence type="ECO:0000313" key="2">
    <source>
        <dbReference type="EMBL" id="KZV42849.1"/>
    </source>
</evidence>
<dbReference type="Proteomes" id="UP000250235">
    <property type="component" value="Unassembled WGS sequence"/>
</dbReference>
<dbReference type="AlphaFoldDB" id="A0A2Z7C8K6"/>
<sequence>MALSLTQNALQINFDSVLSLSDGGMVSMFKALEEYSGKFSKGVTVNISEVQFAGIFDLPTEGLTSVNDLPANLINEGRRAFSEIGELIKPSCKKKEMKIVFRLLNDILAKAITAKAGSFDAVTQERFLLMAAIHCGIKIKWSRFLFDILKEMVTPSSKQARGFAVQLSLLLEGVPGLTLGESKALPPLKILTVKSVGTYIAKNKYVPEVSEEVKENVQDAVPIYMVSARSPTVQIRTSPKRKLILREESEEEDTDSEDTVPLSKVLKPTETSLFDEESMTIDEILKHIPEDMLLPSLSVEEPTKILFSQGVAFREVNWYKATIPKIDPTIKGKAPLVEEIKVLEANTKLRIAGNPYPEAETNGKTIKFHCKKKPATSRSSPRSFYRLNWVTIRRATHKESSATKIAQNNDGERWQSTGKELW</sequence>
<evidence type="ECO:0008006" key="4">
    <source>
        <dbReference type="Google" id="ProtNLM"/>
    </source>
</evidence>
<accession>A0A2Z7C8K6</accession>
<protein>
    <recommendedName>
        <fullName evidence="4">Dystroglycan-like</fullName>
    </recommendedName>
</protein>
<organism evidence="2 3">
    <name type="scientific">Dorcoceras hygrometricum</name>
    <dbReference type="NCBI Taxonomy" id="472368"/>
    <lineage>
        <taxon>Eukaryota</taxon>
        <taxon>Viridiplantae</taxon>
        <taxon>Streptophyta</taxon>
        <taxon>Embryophyta</taxon>
        <taxon>Tracheophyta</taxon>
        <taxon>Spermatophyta</taxon>
        <taxon>Magnoliopsida</taxon>
        <taxon>eudicotyledons</taxon>
        <taxon>Gunneridae</taxon>
        <taxon>Pentapetalae</taxon>
        <taxon>asterids</taxon>
        <taxon>lamiids</taxon>
        <taxon>Lamiales</taxon>
        <taxon>Gesneriaceae</taxon>
        <taxon>Didymocarpoideae</taxon>
        <taxon>Trichosporeae</taxon>
        <taxon>Loxocarpinae</taxon>
        <taxon>Dorcoceras</taxon>
    </lineage>
</organism>
<evidence type="ECO:0000256" key="1">
    <source>
        <dbReference type="SAM" id="MobiDB-lite"/>
    </source>
</evidence>
<feature type="region of interest" description="Disordered" evidence="1">
    <location>
        <begin position="398"/>
        <end position="422"/>
    </location>
</feature>
<dbReference type="OrthoDB" id="848707at2759"/>